<dbReference type="Proteomes" id="UP000792457">
    <property type="component" value="Unassembled WGS sequence"/>
</dbReference>
<comment type="caution">
    <text evidence="3">The sequence shown here is derived from an EMBL/GenBank/DDBJ whole genome shotgun (WGS) entry which is preliminary data.</text>
</comment>
<dbReference type="AlphaFoldDB" id="A0A8K0K2W8"/>
<dbReference type="OrthoDB" id="2021145at2759"/>
<accession>A0A8K0K2W8</accession>
<reference evidence="3" key="2">
    <citation type="submission" date="2017-10" db="EMBL/GenBank/DDBJ databases">
        <title>Ladona fulva Genome sequencing and assembly.</title>
        <authorList>
            <person name="Murali S."/>
            <person name="Richards S."/>
            <person name="Bandaranaike D."/>
            <person name="Bellair M."/>
            <person name="Blankenburg K."/>
            <person name="Chao H."/>
            <person name="Dinh H."/>
            <person name="Doddapaneni H."/>
            <person name="Dugan-Rocha S."/>
            <person name="Elkadiri S."/>
            <person name="Gnanaolivu R."/>
            <person name="Hernandez B."/>
            <person name="Skinner E."/>
            <person name="Javaid M."/>
            <person name="Lee S."/>
            <person name="Li M."/>
            <person name="Ming W."/>
            <person name="Munidasa M."/>
            <person name="Muniz J."/>
            <person name="Nguyen L."/>
            <person name="Hughes D."/>
            <person name="Osuji N."/>
            <person name="Pu L.-L."/>
            <person name="Puazo M."/>
            <person name="Qu C."/>
            <person name="Quiroz J."/>
            <person name="Raj R."/>
            <person name="Weissenberger G."/>
            <person name="Xin Y."/>
            <person name="Zou X."/>
            <person name="Han Y."/>
            <person name="Worley K."/>
            <person name="Muzny D."/>
            <person name="Gibbs R."/>
        </authorList>
    </citation>
    <scope>NUCLEOTIDE SEQUENCE</scope>
    <source>
        <strain evidence="3">Sampled in the wild</strain>
    </source>
</reference>
<proteinExistence type="predicted"/>
<reference evidence="3" key="1">
    <citation type="submission" date="2013-04" db="EMBL/GenBank/DDBJ databases">
        <authorList>
            <person name="Qu J."/>
            <person name="Murali S.C."/>
            <person name="Bandaranaike D."/>
            <person name="Bellair M."/>
            <person name="Blankenburg K."/>
            <person name="Chao H."/>
            <person name="Dinh H."/>
            <person name="Doddapaneni H."/>
            <person name="Downs B."/>
            <person name="Dugan-Rocha S."/>
            <person name="Elkadiri S."/>
            <person name="Gnanaolivu R.D."/>
            <person name="Hernandez B."/>
            <person name="Javaid M."/>
            <person name="Jayaseelan J.C."/>
            <person name="Lee S."/>
            <person name="Li M."/>
            <person name="Ming W."/>
            <person name="Munidasa M."/>
            <person name="Muniz J."/>
            <person name="Nguyen L."/>
            <person name="Ongeri F."/>
            <person name="Osuji N."/>
            <person name="Pu L.-L."/>
            <person name="Puazo M."/>
            <person name="Qu C."/>
            <person name="Quiroz J."/>
            <person name="Raj R."/>
            <person name="Weissenberger G."/>
            <person name="Xin Y."/>
            <person name="Zou X."/>
            <person name="Han Y."/>
            <person name="Richards S."/>
            <person name="Worley K."/>
            <person name="Muzny D."/>
            <person name="Gibbs R."/>
        </authorList>
    </citation>
    <scope>NUCLEOTIDE SEQUENCE</scope>
    <source>
        <strain evidence="3">Sampled in the wild</strain>
    </source>
</reference>
<evidence type="ECO:0000313" key="3">
    <source>
        <dbReference type="EMBL" id="KAG8226988.1"/>
    </source>
</evidence>
<keyword evidence="4" id="KW-1185">Reference proteome</keyword>
<dbReference type="InterPro" id="IPR056518">
    <property type="entry name" value="HEAT_Ints3_C"/>
</dbReference>
<evidence type="ECO:0000259" key="2">
    <source>
        <dbReference type="Pfam" id="PF24566"/>
    </source>
</evidence>
<evidence type="ECO:0000256" key="1">
    <source>
        <dbReference type="SAM" id="MobiDB-lite"/>
    </source>
</evidence>
<name>A0A8K0K2W8_LADFU</name>
<feature type="region of interest" description="Disordered" evidence="1">
    <location>
        <begin position="32"/>
        <end position="61"/>
    </location>
</feature>
<dbReference type="EMBL" id="KZ308307">
    <property type="protein sequence ID" value="KAG8226988.1"/>
    <property type="molecule type" value="Genomic_DNA"/>
</dbReference>
<protein>
    <recommendedName>
        <fullName evidence="2">Ints3-like C-terminal domain-containing protein</fullName>
    </recommendedName>
</protein>
<sequence length="189" mass="20271">MFVVSALKYWSQEHEEMLGELISGLLVRHSATSSPNKRKRGNPGNKGGGSASANAATGPPPEQVLAHLDQLRQCCRYSHFFSLDSIQRALNRAQSSCTETQKKRFSDLFALAEVEEPPAETKPSGGKGTGGGRGRKAASQSASNKGGAKSRVIKEVSESSEDTSEEEEIVKPKQAKKRKKANPVGSDSD</sequence>
<feature type="domain" description="Ints3-like C-terminal" evidence="2">
    <location>
        <begin position="1"/>
        <end position="112"/>
    </location>
</feature>
<evidence type="ECO:0000313" key="4">
    <source>
        <dbReference type="Proteomes" id="UP000792457"/>
    </source>
</evidence>
<gene>
    <name evidence="3" type="ORF">J437_LFUL000293</name>
</gene>
<organism evidence="3 4">
    <name type="scientific">Ladona fulva</name>
    <name type="common">Scarce chaser dragonfly</name>
    <name type="synonym">Libellula fulva</name>
    <dbReference type="NCBI Taxonomy" id="123851"/>
    <lineage>
        <taxon>Eukaryota</taxon>
        <taxon>Metazoa</taxon>
        <taxon>Ecdysozoa</taxon>
        <taxon>Arthropoda</taxon>
        <taxon>Hexapoda</taxon>
        <taxon>Insecta</taxon>
        <taxon>Pterygota</taxon>
        <taxon>Palaeoptera</taxon>
        <taxon>Odonata</taxon>
        <taxon>Epiprocta</taxon>
        <taxon>Anisoptera</taxon>
        <taxon>Libelluloidea</taxon>
        <taxon>Libellulidae</taxon>
        <taxon>Ladona</taxon>
    </lineage>
</organism>
<feature type="compositionally biased region" description="Acidic residues" evidence="1">
    <location>
        <begin position="158"/>
        <end position="168"/>
    </location>
</feature>
<dbReference type="Pfam" id="PF24566">
    <property type="entry name" value="HEAT_Ints3_C"/>
    <property type="match status" value="1"/>
</dbReference>
<feature type="region of interest" description="Disordered" evidence="1">
    <location>
        <begin position="112"/>
        <end position="189"/>
    </location>
</feature>